<protein>
    <submittedName>
        <fullName evidence="3">Thioredoxin</fullName>
    </submittedName>
</protein>
<proteinExistence type="predicted"/>
<dbReference type="Proteomes" id="UP000262172">
    <property type="component" value="Unassembled WGS sequence"/>
</dbReference>
<dbReference type="Pfam" id="PF00085">
    <property type="entry name" value="Thioredoxin"/>
    <property type="match status" value="1"/>
</dbReference>
<keyword evidence="1" id="KW-1133">Transmembrane helix</keyword>
<keyword evidence="1" id="KW-0472">Membrane</keyword>
<dbReference type="SUPFAM" id="SSF52833">
    <property type="entry name" value="Thioredoxin-like"/>
    <property type="match status" value="1"/>
</dbReference>
<dbReference type="InterPro" id="IPR036249">
    <property type="entry name" value="Thioredoxin-like_sf"/>
</dbReference>
<accession>A0A371NVR3</accession>
<reference evidence="3 4" key="1">
    <citation type="submission" date="2018-08" db="EMBL/GenBank/DDBJ databases">
        <title>Isolation, diversity and antifungal activity of Actinobacteria from cow dung.</title>
        <authorList>
            <person name="Ling L."/>
        </authorList>
    </citation>
    <scope>NUCLEOTIDE SEQUENCE [LARGE SCALE GENOMIC DNA]</scope>
    <source>
        <strain evidence="3 4">NEAU-LLE</strain>
    </source>
</reference>
<dbReference type="Gene3D" id="3.40.30.10">
    <property type="entry name" value="Glutaredoxin"/>
    <property type="match status" value="1"/>
</dbReference>
<keyword evidence="4" id="KW-1185">Reference proteome</keyword>
<dbReference type="PROSITE" id="PS51352">
    <property type="entry name" value="THIOREDOXIN_2"/>
    <property type="match status" value="1"/>
</dbReference>
<dbReference type="OrthoDB" id="1495530at2"/>
<feature type="domain" description="Thioredoxin" evidence="2">
    <location>
        <begin position="13"/>
        <end position="140"/>
    </location>
</feature>
<evidence type="ECO:0000259" key="2">
    <source>
        <dbReference type="PROSITE" id="PS51352"/>
    </source>
</evidence>
<dbReference type="RefSeq" id="WP_116241733.1">
    <property type="nucleotide sequence ID" value="NZ_QUAB01000038.1"/>
</dbReference>
<evidence type="ECO:0000313" key="4">
    <source>
        <dbReference type="Proteomes" id="UP000262172"/>
    </source>
</evidence>
<name>A0A371NVR3_9MICO</name>
<dbReference type="EMBL" id="QUAB01000038">
    <property type="protein sequence ID" value="REJ06137.1"/>
    <property type="molecule type" value="Genomic_DNA"/>
</dbReference>
<sequence length="141" mass="15235">MDPIVALAVAGALLVGTLVVGFVWQARDGRRRSGHGRRVDAEDTGALAPRATLVQFSTELCARCPQVRRMLGQVADAHDGVVHTEVDLTHRTDLASKYHVLQTPTTFLVDAAGVVRARFNGVPRRADVEEALGAFPRLQEA</sequence>
<keyword evidence="1" id="KW-0812">Transmembrane</keyword>
<organism evidence="3 4">
    <name type="scientific">Microbacterium bovistercoris</name>
    <dbReference type="NCBI Taxonomy" id="2293570"/>
    <lineage>
        <taxon>Bacteria</taxon>
        <taxon>Bacillati</taxon>
        <taxon>Actinomycetota</taxon>
        <taxon>Actinomycetes</taxon>
        <taxon>Micrococcales</taxon>
        <taxon>Microbacteriaceae</taxon>
        <taxon>Microbacterium</taxon>
    </lineage>
</organism>
<dbReference type="CDD" id="cd02947">
    <property type="entry name" value="TRX_family"/>
    <property type="match status" value="1"/>
</dbReference>
<evidence type="ECO:0000256" key="1">
    <source>
        <dbReference type="SAM" id="Phobius"/>
    </source>
</evidence>
<evidence type="ECO:0000313" key="3">
    <source>
        <dbReference type="EMBL" id="REJ06137.1"/>
    </source>
</evidence>
<dbReference type="InterPro" id="IPR013766">
    <property type="entry name" value="Thioredoxin_domain"/>
</dbReference>
<gene>
    <name evidence="3" type="ORF">DY023_07315</name>
</gene>
<dbReference type="AlphaFoldDB" id="A0A371NVR3"/>
<comment type="caution">
    <text evidence="3">The sequence shown here is derived from an EMBL/GenBank/DDBJ whole genome shotgun (WGS) entry which is preliminary data.</text>
</comment>
<feature type="transmembrane region" description="Helical" evidence="1">
    <location>
        <begin position="6"/>
        <end position="24"/>
    </location>
</feature>